<dbReference type="InterPro" id="IPR036179">
    <property type="entry name" value="Ig-like_dom_sf"/>
</dbReference>
<keyword evidence="3" id="KW-0732">Signal</keyword>
<keyword evidence="7" id="KW-0325">Glycoprotein</keyword>
<dbReference type="InterPro" id="IPR013106">
    <property type="entry name" value="Ig_V-set"/>
</dbReference>
<evidence type="ECO:0000313" key="9">
    <source>
        <dbReference type="Ensembl" id="ENSEASP00005047425.1"/>
    </source>
</evidence>
<accession>A0A9L0JDW8</accession>
<evidence type="ECO:0000256" key="6">
    <source>
        <dbReference type="ARBA" id="ARBA00023157"/>
    </source>
</evidence>
<keyword evidence="5" id="KW-0472">Membrane</keyword>
<reference evidence="9 10" key="1">
    <citation type="journal article" date="2020" name="Nat. Commun.">
        <title>Donkey genomes provide new insights into domestication and selection for coat color.</title>
        <authorList>
            <person name="Wang"/>
            <person name="C."/>
            <person name="Li"/>
            <person name="H."/>
            <person name="Guo"/>
            <person name="Y."/>
            <person name="Huang"/>
            <person name="J."/>
            <person name="Sun"/>
            <person name="Y."/>
            <person name="Min"/>
            <person name="J."/>
            <person name="Wang"/>
            <person name="J."/>
            <person name="Fang"/>
            <person name="X."/>
            <person name="Zhao"/>
            <person name="Z."/>
            <person name="Wang"/>
            <person name="S."/>
            <person name="Zhang"/>
            <person name="Y."/>
            <person name="Liu"/>
            <person name="Q."/>
            <person name="Jiang"/>
            <person name="Q."/>
            <person name="Wang"/>
            <person name="X."/>
            <person name="Guo"/>
            <person name="Y."/>
            <person name="Yang"/>
            <person name="C."/>
            <person name="Wang"/>
            <person name="Y."/>
            <person name="Tian"/>
            <person name="F."/>
            <person name="Zhuang"/>
            <person name="G."/>
            <person name="Fan"/>
            <person name="Y."/>
            <person name="Gao"/>
            <person name="Q."/>
            <person name="Li"/>
            <person name="Y."/>
            <person name="Ju"/>
            <person name="Z."/>
            <person name="Li"/>
            <person name="J."/>
            <person name="Li"/>
            <person name="R."/>
            <person name="Hou"/>
            <person name="M."/>
            <person name="Yang"/>
            <person name="G."/>
            <person name="Liu"/>
            <person name="G."/>
            <person name="Liu"/>
            <person name="W."/>
            <person name="Guo"/>
            <person name="J."/>
            <person name="Pan"/>
            <person name="S."/>
            <person name="Fan"/>
            <person name="G."/>
            <person name="Zhang"/>
            <person name="W."/>
            <person name="Zhang"/>
            <person name="R."/>
            <person name="Yu"/>
            <person name="J."/>
            <person name="Zhang"/>
            <person name="X."/>
            <person name="Yin"/>
            <person name="Q."/>
            <person name="Ji"/>
            <person name="C."/>
            <person name="Jin"/>
            <person name="Y."/>
            <person name="Yue"/>
            <person name="G."/>
            <person name="Liu"/>
            <person name="M."/>
            <person name="Xu"/>
            <person name="J."/>
            <person name="Liu"/>
            <person name="S."/>
            <person name="Jordana"/>
            <person name="J."/>
            <person name="Noce"/>
            <person name="A."/>
            <person name="Amills"/>
            <person name="M."/>
            <person name="Wu"/>
            <person name="D.D."/>
            <person name="Li"/>
            <person name="S."/>
            <person name="Zhou"/>
            <person name="X. and Zhong"/>
            <person name="J."/>
        </authorList>
    </citation>
    <scope>NUCLEOTIDE SEQUENCE [LARGE SCALE GENOMIC DNA]</scope>
</reference>
<evidence type="ECO:0000256" key="1">
    <source>
        <dbReference type="ARBA" id="ARBA00004236"/>
    </source>
</evidence>
<dbReference type="GO" id="GO:0009617">
    <property type="term" value="P:response to bacterium"/>
    <property type="evidence" value="ECO:0007669"/>
    <property type="project" value="TreeGrafter"/>
</dbReference>
<dbReference type="Ensembl" id="ENSEAST00005045708.1">
    <property type="protein sequence ID" value="ENSEASP00005047425.1"/>
    <property type="gene ID" value="ENSEASG00005033490.1"/>
</dbReference>
<dbReference type="GO" id="GO:0002376">
    <property type="term" value="P:immune system process"/>
    <property type="evidence" value="ECO:0007669"/>
    <property type="project" value="UniProtKB-KW"/>
</dbReference>
<dbReference type="SMART" id="SM00406">
    <property type="entry name" value="IGv"/>
    <property type="match status" value="1"/>
</dbReference>
<evidence type="ECO:0000256" key="7">
    <source>
        <dbReference type="ARBA" id="ARBA00023180"/>
    </source>
</evidence>
<proteinExistence type="predicted"/>
<dbReference type="PANTHER" id="PTHR19433:SF111">
    <property type="entry name" value="T CELL RECEPTOR ALPHA VARIABLE 4"/>
    <property type="match status" value="1"/>
</dbReference>
<organism evidence="9 10">
    <name type="scientific">Equus asinus</name>
    <name type="common">Donkey</name>
    <name type="synonym">Equus africanus asinus</name>
    <dbReference type="NCBI Taxonomy" id="9793"/>
    <lineage>
        <taxon>Eukaryota</taxon>
        <taxon>Metazoa</taxon>
        <taxon>Chordata</taxon>
        <taxon>Craniata</taxon>
        <taxon>Vertebrata</taxon>
        <taxon>Euteleostomi</taxon>
        <taxon>Mammalia</taxon>
        <taxon>Eutheria</taxon>
        <taxon>Laurasiatheria</taxon>
        <taxon>Perissodactyla</taxon>
        <taxon>Equidae</taxon>
        <taxon>Equus</taxon>
    </lineage>
</organism>
<protein>
    <recommendedName>
        <fullName evidence="8">Ig-like domain-containing protein</fullName>
    </recommendedName>
</protein>
<dbReference type="GeneTree" id="ENSGT00940000162998"/>
<comment type="subcellular location">
    <subcellularLocation>
        <location evidence="1">Cell membrane</location>
    </subcellularLocation>
</comment>
<dbReference type="AlphaFoldDB" id="A0A9L0JDW8"/>
<keyword evidence="10" id="KW-1185">Reference proteome</keyword>
<name>A0A9L0JDW8_EQUAS</name>
<dbReference type="InterPro" id="IPR052051">
    <property type="entry name" value="TCR_complex_component"/>
</dbReference>
<dbReference type="Proteomes" id="UP000694387">
    <property type="component" value="Chromosome 2"/>
</dbReference>
<dbReference type="InterPro" id="IPR013783">
    <property type="entry name" value="Ig-like_fold"/>
</dbReference>
<evidence type="ECO:0000256" key="5">
    <source>
        <dbReference type="ARBA" id="ARBA00023136"/>
    </source>
</evidence>
<dbReference type="PROSITE" id="PS50835">
    <property type="entry name" value="IG_LIKE"/>
    <property type="match status" value="1"/>
</dbReference>
<evidence type="ECO:0000256" key="2">
    <source>
        <dbReference type="ARBA" id="ARBA00022475"/>
    </source>
</evidence>
<evidence type="ECO:0000259" key="8">
    <source>
        <dbReference type="PROSITE" id="PS50835"/>
    </source>
</evidence>
<keyword evidence="4" id="KW-0391">Immunity</keyword>
<dbReference type="PANTHER" id="PTHR19433">
    <property type="entry name" value="T-CELL RECEPTOR ALPHA CHAIN V REGION-RELATED"/>
    <property type="match status" value="1"/>
</dbReference>
<evidence type="ECO:0000256" key="4">
    <source>
        <dbReference type="ARBA" id="ARBA00022859"/>
    </source>
</evidence>
<reference evidence="9" key="2">
    <citation type="submission" date="2025-08" db="UniProtKB">
        <authorList>
            <consortium name="Ensembl"/>
        </authorList>
    </citation>
    <scope>IDENTIFICATION</scope>
</reference>
<keyword evidence="6" id="KW-1015">Disulfide bond</keyword>
<dbReference type="GO" id="GO:0005886">
    <property type="term" value="C:plasma membrane"/>
    <property type="evidence" value="ECO:0007669"/>
    <property type="project" value="UniProtKB-SubCell"/>
</dbReference>
<dbReference type="SUPFAM" id="SSF48726">
    <property type="entry name" value="Immunoglobulin"/>
    <property type="match status" value="1"/>
</dbReference>
<keyword evidence="2" id="KW-1003">Cell membrane</keyword>
<reference evidence="9" key="3">
    <citation type="submission" date="2025-09" db="UniProtKB">
        <authorList>
            <consortium name="Ensembl"/>
        </authorList>
    </citation>
    <scope>IDENTIFICATION</scope>
</reference>
<sequence length="152" mass="17193">MRQVMRVTVLLILGTLSLAKTTQPIFIDSYEGQEVNITCNHTDIATNEYILWYRQFPDQGPQFAIQGFKETVKNEVAILFIPHDRKSSTLSLPLATLRDTAVYYCIVTATVRQTGLHLCSNLLWGMRRLLKVKQSAELLSVQDRASSSLNCT</sequence>
<feature type="domain" description="Ig-like" evidence="8">
    <location>
        <begin position="31"/>
        <end position="117"/>
    </location>
</feature>
<evidence type="ECO:0000256" key="3">
    <source>
        <dbReference type="ARBA" id="ARBA00022729"/>
    </source>
</evidence>
<evidence type="ECO:0000313" key="10">
    <source>
        <dbReference type="Proteomes" id="UP000694387"/>
    </source>
</evidence>
<dbReference type="Gene3D" id="2.60.40.10">
    <property type="entry name" value="Immunoglobulins"/>
    <property type="match status" value="1"/>
</dbReference>
<dbReference type="Pfam" id="PF07686">
    <property type="entry name" value="V-set"/>
    <property type="match status" value="1"/>
</dbReference>
<dbReference type="InterPro" id="IPR007110">
    <property type="entry name" value="Ig-like_dom"/>
</dbReference>